<sequence length="189" mass="21170">MYKQAIVLLLCGLSIGCSESVTKTIERQNAQASQQTDTFINLLKSFDKQAQQLLESLKIGADVRVIQKHSDALSIQAQTIVALFVELQPQCSDYVARLLPLSNSLQSLPYEAIQSQVAQNEQLSQFEHPLCYHVKDLLIQPIMLSAWTKKGVLEEAEYRLASESMVELIAHLSLVQTITIKRAHSPEYS</sequence>
<dbReference type="OrthoDB" id="6310278at2"/>
<protein>
    <submittedName>
        <fullName evidence="1">Uncharacterized protein</fullName>
    </submittedName>
</protein>
<dbReference type="AlphaFoldDB" id="A0A1S1N9T6"/>
<dbReference type="EMBL" id="MNAN01000027">
    <property type="protein sequence ID" value="OHU96126.1"/>
    <property type="molecule type" value="Genomic_DNA"/>
</dbReference>
<name>A0A1S1N9T6_9GAMM</name>
<dbReference type="RefSeq" id="WP_070991001.1">
    <property type="nucleotide sequence ID" value="NZ_CBCSHD010000003.1"/>
</dbReference>
<proteinExistence type="predicted"/>
<keyword evidence="2" id="KW-1185">Reference proteome</keyword>
<gene>
    <name evidence="1" type="ORF">BIW53_06155</name>
</gene>
<comment type="caution">
    <text evidence="1">The sequence shown here is derived from an EMBL/GenBank/DDBJ whole genome shotgun (WGS) entry which is preliminary data.</text>
</comment>
<accession>A0A1S1N9T6</accession>
<organism evidence="1 2">
    <name type="scientific">Pseudoalteromonas byunsanensis</name>
    <dbReference type="NCBI Taxonomy" id="327939"/>
    <lineage>
        <taxon>Bacteria</taxon>
        <taxon>Pseudomonadati</taxon>
        <taxon>Pseudomonadota</taxon>
        <taxon>Gammaproteobacteria</taxon>
        <taxon>Alteromonadales</taxon>
        <taxon>Pseudoalteromonadaceae</taxon>
        <taxon>Pseudoalteromonas</taxon>
    </lineage>
</organism>
<reference evidence="1 2" key="1">
    <citation type="submission" date="2016-10" db="EMBL/GenBank/DDBJ databases">
        <title>Pseudoalteromonas amylolytica sp. nov., isolated from the surface seawater.</title>
        <authorList>
            <person name="Wu Y.-H."/>
            <person name="Cheng H."/>
            <person name="Jin X.-B."/>
            <person name="Wang C.-S."/>
            <person name="Xu X.-W."/>
        </authorList>
    </citation>
    <scope>NUCLEOTIDE SEQUENCE [LARGE SCALE GENOMIC DNA]</scope>
    <source>
        <strain evidence="1 2">JCM 12483</strain>
    </source>
</reference>
<evidence type="ECO:0000313" key="2">
    <source>
        <dbReference type="Proteomes" id="UP000180253"/>
    </source>
</evidence>
<evidence type="ECO:0000313" key="1">
    <source>
        <dbReference type="EMBL" id="OHU96126.1"/>
    </source>
</evidence>
<dbReference type="STRING" id="327939.BIW53_06155"/>
<dbReference type="PROSITE" id="PS51257">
    <property type="entry name" value="PROKAR_LIPOPROTEIN"/>
    <property type="match status" value="1"/>
</dbReference>
<dbReference type="Proteomes" id="UP000180253">
    <property type="component" value="Unassembled WGS sequence"/>
</dbReference>